<reference evidence="2 3" key="1">
    <citation type="submission" date="2024-08" db="EMBL/GenBank/DDBJ databases">
        <title>Genome sequence of Streptomyces aureus CACIA-1.46HGO.</title>
        <authorList>
            <person name="Evangelista-Martinez Z."/>
        </authorList>
    </citation>
    <scope>NUCLEOTIDE SEQUENCE [LARGE SCALE GENOMIC DNA]</scope>
    <source>
        <strain evidence="2 3">CACIA-1.46HGO</strain>
    </source>
</reference>
<keyword evidence="3" id="KW-1185">Reference proteome</keyword>
<evidence type="ECO:0000313" key="3">
    <source>
        <dbReference type="Proteomes" id="UP001571476"/>
    </source>
</evidence>
<dbReference type="RefSeq" id="WP_326711988.1">
    <property type="nucleotide sequence ID" value="NZ_JBGOSP010000006.1"/>
</dbReference>
<dbReference type="Proteomes" id="UP001571476">
    <property type="component" value="Unassembled WGS sequence"/>
</dbReference>
<feature type="region of interest" description="Disordered" evidence="1">
    <location>
        <begin position="26"/>
        <end position="68"/>
    </location>
</feature>
<comment type="caution">
    <text evidence="2">The sequence shown here is derived from an EMBL/GenBank/DDBJ whole genome shotgun (WGS) entry which is preliminary data.</text>
</comment>
<evidence type="ECO:0000256" key="1">
    <source>
        <dbReference type="SAM" id="MobiDB-lite"/>
    </source>
</evidence>
<evidence type="ECO:0000313" key="2">
    <source>
        <dbReference type="EMBL" id="MFA3837248.1"/>
    </source>
</evidence>
<dbReference type="EMBL" id="JBGOSP010000006">
    <property type="protein sequence ID" value="MFA3837248.1"/>
    <property type="molecule type" value="Genomic_DNA"/>
</dbReference>
<organism evidence="2 3">
    <name type="scientific">Streptomyces aureus</name>
    <dbReference type="NCBI Taxonomy" id="193461"/>
    <lineage>
        <taxon>Bacteria</taxon>
        <taxon>Bacillati</taxon>
        <taxon>Actinomycetota</taxon>
        <taxon>Actinomycetes</taxon>
        <taxon>Kitasatosporales</taxon>
        <taxon>Streptomycetaceae</taxon>
        <taxon>Streptomyces</taxon>
    </lineage>
</organism>
<sequence>MTYQPRRHLRPGPEYVVRGVALPQEGGAPVRQLRGAEDAQPNPFSPSALRLPSSVNPLRYGSVLPTTP</sequence>
<accession>A0ABV4SI94</accession>
<proteinExistence type="predicted"/>
<protein>
    <submittedName>
        <fullName evidence="2">Uncharacterized protein</fullName>
    </submittedName>
</protein>
<gene>
    <name evidence="2" type="ORF">ACEG43_13835</name>
</gene>
<name>A0ABV4SI94_9ACTN</name>